<keyword evidence="14" id="KW-0131">Cell cycle</keyword>
<feature type="domain" description="RING-type" evidence="17">
    <location>
        <begin position="331"/>
        <end position="369"/>
    </location>
</feature>
<evidence type="ECO:0000256" key="14">
    <source>
        <dbReference type="HAMAP-Rule" id="MF_03067"/>
    </source>
</evidence>
<keyword evidence="12 14" id="KW-0234">DNA repair</keyword>
<comment type="caution">
    <text evidence="14">According to a well-established model, RNF8 initiate H2A 'Lys-63'-linked ubiquitination leading to recruitment of RNF168 to amplify H2A 'Lys-63'-linked ubiquitination. However, other data suggest that RNF168 is the priming ubiquitin ligase by mediating monoubiquitination of 'Lys-13' and 'Lys-15' of nucleosomal histone H2A (H2AK13Ub and H2AK15Ub respectively). These data suggest that RNF168 might be recruited to DSBs sites in a RNF8-dependent manner by binding to non-histone proteins ubiquitinated via 'Lys-63'-linked and initiates monoubiquitination of H2A, which is then amplified by RNF8. Additional evidences are however required to confirm these data.</text>
</comment>
<organism evidence="18 19">
    <name type="scientific">Myodes glareolus</name>
    <name type="common">Bank vole</name>
    <name type="synonym">Clethrionomys glareolus</name>
    <dbReference type="NCBI Taxonomy" id="447135"/>
    <lineage>
        <taxon>Eukaryota</taxon>
        <taxon>Metazoa</taxon>
        <taxon>Chordata</taxon>
        <taxon>Craniata</taxon>
        <taxon>Vertebrata</taxon>
        <taxon>Euteleostomi</taxon>
        <taxon>Mammalia</taxon>
        <taxon>Eutheria</taxon>
        <taxon>Euarchontoglires</taxon>
        <taxon>Glires</taxon>
        <taxon>Rodentia</taxon>
        <taxon>Myomorpha</taxon>
        <taxon>Muroidea</taxon>
        <taxon>Cricetidae</taxon>
        <taxon>Arvicolinae</taxon>
        <taxon>Myodes</taxon>
    </lineage>
</organism>
<comment type="subunit">
    <text evidence="14">Homodimer. Forms a E2-E3 ubiquitin ligase complex composed of the RNF8 homodimer and a E2 heterodimer of UBE2N and UBE2V2. Interacts with class III E2s, including UBE2E1, UBE2E2, and UBE2E3 and with UBE2N. Interacts with RXRA. Interacts (via FHA domain) with phosphorylated HERC2 (via C-terminus). Interacts with PIWIL1; leading to sequester RNF8 in the cytoplasm.</text>
</comment>
<name>A0AAW0IKG0_MYOGA</name>
<evidence type="ECO:0000256" key="11">
    <source>
        <dbReference type="ARBA" id="ARBA00022895"/>
    </source>
</evidence>
<dbReference type="Pfam" id="PF00097">
    <property type="entry name" value="zf-C3HC4"/>
    <property type="match status" value="1"/>
</dbReference>
<dbReference type="GO" id="GO:0045739">
    <property type="term" value="P:positive regulation of DNA repair"/>
    <property type="evidence" value="ECO:0007669"/>
    <property type="project" value="UniProtKB-UniRule"/>
</dbReference>
<comment type="similarity">
    <text evidence="14">Belongs to the RNF8 family.</text>
</comment>
<dbReference type="GO" id="GO:0070936">
    <property type="term" value="P:protein K48-linked ubiquitination"/>
    <property type="evidence" value="ECO:0007669"/>
    <property type="project" value="TreeGrafter"/>
</dbReference>
<dbReference type="GO" id="GO:0000151">
    <property type="term" value="C:ubiquitin ligase complex"/>
    <property type="evidence" value="ECO:0007669"/>
    <property type="project" value="UniProtKB-UniRule"/>
</dbReference>
<dbReference type="InterPro" id="IPR008984">
    <property type="entry name" value="SMAD_FHA_dom_sf"/>
</dbReference>
<comment type="catalytic activity">
    <reaction evidence="14">
        <text>S-ubiquitinyl-[E2 ubiquitin-conjugating enzyme]-L-cysteine + [acceptor protein]-L-lysine = [E2 ubiquitin-conjugating enzyme]-L-cysteine + N(6)-ubiquitinyl-[acceptor protein]-L-lysine.</text>
        <dbReference type="EC" id="2.3.2.27"/>
    </reaction>
</comment>
<dbReference type="GO" id="GO:0006325">
    <property type="term" value="P:chromatin organization"/>
    <property type="evidence" value="ECO:0007669"/>
    <property type="project" value="UniProtKB-KW"/>
</dbReference>
<dbReference type="GO" id="GO:0006511">
    <property type="term" value="P:ubiquitin-dependent protein catabolic process"/>
    <property type="evidence" value="ECO:0007669"/>
    <property type="project" value="TreeGrafter"/>
</dbReference>
<dbReference type="SUPFAM" id="SSF57850">
    <property type="entry name" value="RING/U-box"/>
    <property type="match status" value="1"/>
</dbReference>
<evidence type="ECO:0000313" key="19">
    <source>
        <dbReference type="Proteomes" id="UP001488838"/>
    </source>
</evidence>
<dbReference type="PROSITE" id="PS00518">
    <property type="entry name" value="ZF_RING_1"/>
    <property type="match status" value="1"/>
</dbReference>
<evidence type="ECO:0000259" key="17">
    <source>
        <dbReference type="PROSITE" id="PS50089"/>
    </source>
</evidence>
<dbReference type="HAMAP" id="MF_03067">
    <property type="entry name" value="RNF8"/>
    <property type="match status" value="1"/>
</dbReference>
<dbReference type="SMART" id="SM00240">
    <property type="entry name" value="FHA"/>
    <property type="match status" value="1"/>
</dbReference>
<dbReference type="GO" id="GO:0006302">
    <property type="term" value="P:double-strand break repair"/>
    <property type="evidence" value="ECO:0007669"/>
    <property type="project" value="UniProtKB-UniRule"/>
</dbReference>
<evidence type="ECO:0000313" key="18">
    <source>
        <dbReference type="EMBL" id="KAK7814870.1"/>
    </source>
</evidence>
<dbReference type="GO" id="GO:0043130">
    <property type="term" value="F:ubiquitin binding"/>
    <property type="evidence" value="ECO:0007669"/>
    <property type="project" value="UniProtKB-UniRule"/>
</dbReference>
<comment type="pathway">
    <text evidence="14">Protein modification; protein ubiquitination.</text>
</comment>
<dbReference type="PANTHER" id="PTHR15067:SF4">
    <property type="entry name" value="E3 UBIQUITIN-PROTEIN LIGASE RNF8"/>
    <property type="match status" value="1"/>
</dbReference>
<keyword evidence="4 14" id="KW-0479">Metal-binding</keyword>
<dbReference type="AlphaFoldDB" id="A0AAW0IKG0"/>
<keyword evidence="6 14" id="KW-0863">Zinc-finger</keyword>
<dbReference type="PANTHER" id="PTHR15067">
    <property type="entry name" value="E3 UBIQUITIN-PROTEIN LIGASE RNF8"/>
    <property type="match status" value="1"/>
</dbReference>
<dbReference type="GO" id="GO:0008270">
    <property type="term" value="F:zinc ion binding"/>
    <property type="evidence" value="ECO:0007669"/>
    <property type="project" value="UniProtKB-KW"/>
</dbReference>
<evidence type="ECO:0000256" key="6">
    <source>
        <dbReference type="ARBA" id="ARBA00022771"/>
    </source>
</evidence>
<dbReference type="EMBL" id="JBBHLL010000118">
    <property type="protein sequence ID" value="KAK7814870.1"/>
    <property type="molecule type" value="Genomic_DNA"/>
</dbReference>
<keyword evidence="14" id="KW-0832">Ubl conjugation</keyword>
<comment type="function">
    <text evidence="14">E3 ubiquitin-protein ligase that plays a key role in DNA damage signaling via 2 distinct roles: by mediating the 'Lys-63'-linked ubiquitination of histones H2A and H2AX and promoting the recruitment of DNA repair proteins at double-strand breaks (DSBs) sites, and by catalyzing 'Lys-48'-linked ubiquitination to remove target proteins from DNA damage sites. Following DNA DSBs, it is recruited to the sites of damage by ATM-phosphorylated MDC1 and catalyzes the 'Lys-63'-linked ubiquitination of histones H2A and H2AX, thereby promoting the formation of TP53BP1 and BRCA1 ionizing radiation-induced foci (IRIF). Also controls the recruitment of UIMC1-BRCC3 (RAP80-BRCC36) and PAXIP1/PTIP to DNA damage sites. Also recruited at DNA interstrand cross-links (ICLs) sites and catalyzes 'Lys-63'-linked ubiquitination of histones H2A and H2AX, leading to recruitment of FAAP20 and Fanconi anemia (FA) complex, followed by interstrand cross-link repair. H2A ubiquitination also mediates the ATM-dependent transcriptional silencing at regions flanking DSBs in cis, a mechanism to avoid collision between transcription and repair intermediates. Promotes the formation of 'Lys-63'-linked polyubiquitin chains via interactions with the specific ubiquitin-conjugating UBE2N/UBC13 and ubiquitinates non-histone substrates such as PCNA. Substrates that are polyubiquitinated at 'Lys-63' are usually not targeted for degradation. Also catalyzes the formation of 'Lys-48'-linked polyubiquitin chains via interaction with the ubiquitin-conjugating UBE2L6/UBCH8, leading to degradation of substrate proteins such as CHEK2, JMJD2A/KDM4A and KU80/XRCC5: it is still unclear how the preference toward 'Lys-48'- versus 'Lys-63'-linked ubiquitination is regulated but it could be due to RNF8 ability to interact with specific E2 specific ligases. For instance, interaction with phosphorylated HERC2 promotes the association between RNF8 and UBE2N/UBC13 and favors the specific formation of 'Lys-63'-linked ubiquitin chains. Promotes non-homologous end joining (NHEJ) by promoting the 'Lys-48'-linked ubiquitination and degradation the of KU80/XRCC5. Following DNA damage, mediates the ubiquitination and degradation of JMJD2A/KDM4A in collaboration with RNF168, leading to unmask H4K20me2 mark and promote the recruitment of TP53BP1 at DNA damage sites. Following DNA damage, mediates the ubiquitination and degradation of POLD4/p12, a subunit of DNA polymerase delta. In the absence of POLD4, DNA polymerase delta complex exhibits higher proofreading activity. In addition to its function in damage signaling, also plays a role in higher-order chromatin structure by mediating extensive chromatin decondensation. Involved in the activation of ATM by promoting histone H2B ubiquitination, which indirectly triggers histone H4 'Lys-16' acetylation (H4K16ac), establishing a chromatin environment that promotes efficient activation of ATM kinase. Required in the testis, where it plays a role in the replacement of histones during spermatogenesis. At uncapped telomeres, promotes the joining of deprotected chromosome ends by inducing H2A ubiquitination and TP53BP1 recruitment, suggesting that it may enhance cancer development by aggravating telomere-induced genome instability in case of telomeric crisis. Promotes the assembly of RAD51 at DNA DSBs in the absence of BRCA1 and TP53BP1 Also involved in class switch recombination in immune system, via its role in regulation of DSBs repair. May be required for proper exit from mitosis after spindle checkpoint activation and may regulate cytokinesis. May play a role in the regulation of RXRA-mediated transcriptional activity. Not involved in RXRA ubiquitination by UBE2E2.</text>
</comment>
<dbReference type="CDD" id="cd22663">
    <property type="entry name" value="FHA_RNF8"/>
    <property type="match status" value="1"/>
</dbReference>
<sequence length="419" mass="47890">MVVTIGRGFGVTYQLISKVCPLMISRNHCVLKQNPKGQWTIMDNESLNGVWLNRERLAPLQVYCIQKGDHIQLGVPLDNKGRAEYEYEVIEEDWGTLSPCLAPKNAQTGGKNEDLRTKRKFSLDGLESPAAEGPSPLKCKAPAVSCKTVEPVTVIELYPKKQKASSPSASQSSLELFKVTMSRILRLKTQMHEKQIAVLNVKRQTRKGSSKKIVRMEKELQDLQSQLCAEQEQQQARVAQLEKTFQEEEHHLQGLEKEPGEEHLKQQLIQALQEHRALMEELNRSKKDFEKIIQAKNKELEQTKEEKEKVQAQKEEVLSHVNDVLENELQCIICSEYFIEAVTLNCAHSFCSFCISEWMKRKAECPICRKDIESQTHSLVLDNCIDKMVDNLGSEVKERRSLLLRERKGAFHGRWGGEP</sequence>
<dbReference type="GO" id="GO:0010212">
    <property type="term" value="P:response to ionizing radiation"/>
    <property type="evidence" value="ECO:0007669"/>
    <property type="project" value="UniProtKB-UniRule"/>
</dbReference>
<dbReference type="FunFam" id="3.30.40.10:FF:000242">
    <property type="entry name" value="E3 ubiquitin-protein ligase RNF8"/>
    <property type="match status" value="1"/>
</dbReference>
<dbReference type="PROSITE" id="PS50006">
    <property type="entry name" value="FHA_DOMAIN"/>
    <property type="match status" value="1"/>
</dbReference>
<dbReference type="FunFam" id="2.60.200.20:FF:000015">
    <property type="entry name" value="E3 ubiquitin-protein ligase RNF8"/>
    <property type="match status" value="1"/>
</dbReference>
<dbReference type="InterPro" id="IPR000253">
    <property type="entry name" value="FHA_dom"/>
</dbReference>
<dbReference type="GO" id="GO:0030496">
    <property type="term" value="C:midbody"/>
    <property type="evidence" value="ECO:0007669"/>
    <property type="project" value="UniProtKB-SubCell"/>
</dbReference>
<feature type="domain" description="FHA" evidence="16">
    <location>
        <begin position="3"/>
        <end position="57"/>
    </location>
</feature>
<feature type="region of interest" description="Required for interaction with PIWIL1" evidence="14">
    <location>
        <begin position="33"/>
        <end position="37"/>
    </location>
</feature>
<evidence type="ECO:0000256" key="4">
    <source>
        <dbReference type="ARBA" id="ARBA00022723"/>
    </source>
</evidence>
<evidence type="ECO:0000256" key="7">
    <source>
        <dbReference type="ARBA" id="ARBA00022776"/>
    </source>
</evidence>
<dbReference type="GO" id="GO:0042393">
    <property type="term" value="F:histone binding"/>
    <property type="evidence" value="ECO:0007669"/>
    <property type="project" value="UniProtKB-UniRule"/>
</dbReference>
<comment type="PTM">
    <text evidence="14">Autoubiquitinated through 'Lys-48' and 'Lys-63' of ubiquitin. 'Lys-63' polyubiquitination is mediated by UBE2N. 'Lys-29'-type polyubiquitination is also observed, but it doesn't require its own functional RING-type zinc finger.</text>
</comment>
<dbReference type="EC" id="2.3.2.27" evidence="14"/>
<comment type="domain">
    <text evidence="14">The FHA domain specifically recognizes and binds ATM-phosphorylated MDC1 and phosphorylated HERC2.</text>
</comment>
<dbReference type="GO" id="GO:0061630">
    <property type="term" value="F:ubiquitin protein ligase activity"/>
    <property type="evidence" value="ECO:0007669"/>
    <property type="project" value="UniProtKB-EC"/>
</dbReference>
<keyword evidence="7 14" id="KW-0498">Mitosis</keyword>
<evidence type="ECO:0000256" key="3">
    <source>
        <dbReference type="ARBA" id="ARBA00022679"/>
    </source>
</evidence>
<keyword evidence="2 14" id="KW-0132">Cell division</keyword>
<dbReference type="FunFam" id="1.20.5.170:FF:000050">
    <property type="entry name" value="E3 ubiquitin-protein ligase RNF8"/>
    <property type="match status" value="1"/>
</dbReference>
<protein>
    <recommendedName>
        <fullName evidence="14">E3 ubiquitin-protein ligase RNF8</fullName>
        <ecNumber evidence="14">2.3.2.27</ecNumber>
    </recommendedName>
    <alternativeName>
        <fullName evidence="14">RING finger protein 8</fullName>
    </alternativeName>
    <alternativeName>
        <fullName evidence="14">RING-type E3 ubiquitin transferase RNF8</fullName>
    </alternativeName>
</protein>
<evidence type="ECO:0000256" key="12">
    <source>
        <dbReference type="ARBA" id="ARBA00023204"/>
    </source>
</evidence>
<keyword evidence="3 14" id="KW-0808">Transferase</keyword>
<evidence type="ECO:0000256" key="2">
    <source>
        <dbReference type="ARBA" id="ARBA00022618"/>
    </source>
</evidence>
<keyword evidence="11 14" id="KW-0779">Telomere</keyword>
<dbReference type="GO" id="GO:0003682">
    <property type="term" value="F:chromatin binding"/>
    <property type="evidence" value="ECO:0007669"/>
    <property type="project" value="UniProtKB-UniRule"/>
</dbReference>
<dbReference type="InterPro" id="IPR013083">
    <property type="entry name" value="Znf_RING/FYVE/PHD"/>
</dbReference>
<dbReference type="Pfam" id="PF00498">
    <property type="entry name" value="FHA"/>
    <property type="match status" value="1"/>
</dbReference>
<dbReference type="SMART" id="SM00184">
    <property type="entry name" value="RING"/>
    <property type="match status" value="1"/>
</dbReference>
<dbReference type="GO" id="GO:0000781">
    <property type="term" value="C:chromosome, telomeric region"/>
    <property type="evidence" value="ECO:0007669"/>
    <property type="project" value="UniProtKB-SubCell"/>
</dbReference>
<evidence type="ECO:0000256" key="10">
    <source>
        <dbReference type="ARBA" id="ARBA00022853"/>
    </source>
</evidence>
<keyword evidence="10 14" id="KW-0156">Chromatin regulator</keyword>
<keyword evidence="19" id="KW-1185">Reference proteome</keyword>
<keyword evidence="8 14" id="KW-0833">Ubl conjugation pathway</keyword>
<evidence type="ECO:0000256" key="13">
    <source>
        <dbReference type="ARBA" id="ARBA00023242"/>
    </source>
</evidence>
<evidence type="ECO:0000259" key="16">
    <source>
        <dbReference type="PROSITE" id="PS50006"/>
    </source>
</evidence>
<evidence type="ECO:0000256" key="15">
    <source>
        <dbReference type="SAM" id="Coils"/>
    </source>
</evidence>
<evidence type="ECO:0000256" key="5">
    <source>
        <dbReference type="ARBA" id="ARBA00022763"/>
    </source>
</evidence>
<dbReference type="Proteomes" id="UP001488838">
    <property type="component" value="Unassembled WGS sequence"/>
</dbReference>
<evidence type="ECO:0000256" key="1">
    <source>
        <dbReference type="ARBA" id="ARBA00005797"/>
    </source>
</evidence>
<evidence type="ECO:0000256" key="8">
    <source>
        <dbReference type="ARBA" id="ARBA00022786"/>
    </source>
</evidence>
<accession>A0AAW0IKG0</accession>
<dbReference type="SUPFAM" id="SSF49879">
    <property type="entry name" value="SMAD/FHA domain"/>
    <property type="match status" value="1"/>
</dbReference>
<proteinExistence type="inferred from homology"/>
<keyword evidence="14" id="KW-0158">Chromosome</keyword>
<dbReference type="InterPro" id="IPR017907">
    <property type="entry name" value="Znf_RING_CS"/>
</dbReference>
<dbReference type="InterPro" id="IPR018957">
    <property type="entry name" value="Znf_C3HC4_RING-type"/>
</dbReference>
<dbReference type="Gene3D" id="1.20.5.170">
    <property type="match status" value="1"/>
</dbReference>
<comment type="similarity">
    <text evidence="1">Belongs to the CHFR family.</text>
</comment>
<dbReference type="GO" id="GO:0035861">
    <property type="term" value="C:site of double-strand break"/>
    <property type="evidence" value="ECO:0007669"/>
    <property type="project" value="TreeGrafter"/>
</dbReference>
<feature type="coiled-coil region" evidence="15">
    <location>
        <begin position="206"/>
        <end position="320"/>
    </location>
</feature>
<evidence type="ECO:0000256" key="9">
    <source>
        <dbReference type="ARBA" id="ARBA00022833"/>
    </source>
</evidence>
<keyword evidence="5 14" id="KW-0227">DNA damage</keyword>
<keyword evidence="14" id="KW-0963">Cytoplasm</keyword>
<dbReference type="GO" id="GO:0005634">
    <property type="term" value="C:nucleus"/>
    <property type="evidence" value="ECO:0007669"/>
    <property type="project" value="UniProtKB-SubCell"/>
</dbReference>
<dbReference type="InterPro" id="IPR017335">
    <property type="entry name" value="RNF8"/>
</dbReference>
<dbReference type="GO" id="GO:0051301">
    <property type="term" value="P:cell division"/>
    <property type="evidence" value="ECO:0007669"/>
    <property type="project" value="UniProtKB-KW"/>
</dbReference>
<dbReference type="Gene3D" id="3.30.40.10">
    <property type="entry name" value="Zinc/RING finger domain, C3HC4 (zinc finger)"/>
    <property type="match status" value="1"/>
</dbReference>
<dbReference type="CDD" id="cd16535">
    <property type="entry name" value="RING-HC_RNF8"/>
    <property type="match status" value="1"/>
</dbReference>
<keyword evidence="9 14" id="KW-0862">Zinc</keyword>
<keyword evidence="13 14" id="KW-0539">Nucleus</keyword>
<reference evidence="18 19" key="1">
    <citation type="journal article" date="2023" name="bioRxiv">
        <title>Conserved and derived expression patterns and positive selection on dental genes reveal complex evolutionary context of ever-growing rodent molars.</title>
        <authorList>
            <person name="Calamari Z.T."/>
            <person name="Song A."/>
            <person name="Cohen E."/>
            <person name="Akter M."/>
            <person name="Roy R.D."/>
            <person name="Hallikas O."/>
            <person name="Christensen M.M."/>
            <person name="Li P."/>
            <person name="Marangoni P."/>
            <person name="Jernvall J."/>
            <person name="Klein O.D."/>
        </authorList>
    </citation>
    <scope>NUCLEOTIDE SEQUENCE [LARGE SCALE GENOMIC DNA]</scope>
    <source>
        <strain evidence="18">V071</strain>
    </source>
</reference>
<keyword evidence="15" id="KW-0175">Coiled coil</keyword>
<comment type="subcellular location">
    <subcellularLocation>
        <location evidence="14">Nucleus</location>
    </subcellularLocation>
    <subcellularLocation>
        <location evidence="14">Cytoplasm</location>
    </subcellularLocation>
    <subcellularLocation>
        <location evidence="14">Midbody</location>
    </subcellularLocation>
    <subcellularLocation>
        <location evidence="14">Chromosome</location>
        <location evidence="14">Telomere</location>
    </subcellularLocation>
    <text evidence="14">Recruited at uncapped telomeres. Following DNA double-strand breaks, recruited to the sites of damage. During prophase, concomitant with nuclear envelope breakdown, localizes throughout the cell, with a dotted pattern. In telophase, again in the nucleus and also with a discrete dotted pattern in the cytoplasm. In late telophase and during cytokinesis, localizes in the midbody of the tubulin bridge joining the daughter cells. Does not seem to be associated with condensed chromosomes at any time during the cell cycle. During spermatogenesis, sequestered in the cytoplasm by PIWIL1: RNF8 is released following ubiquitination and degradation of PIWIL1.</text>
</comment>
<gene>
    <name evidence="14" type="primary">RNF8</name>
    <name evidence="18" type="ORF">U0070_026371</name>
</gene>
<dbReference type="PROSITE" id="PS50089">
    <property type="entry name" value="ZF_RING_2"/>
    <property type="match status" value="1"/>
</dbReference>
<comment type="caution">
    <text evidence="18">The sequence shown here is derived from an EMBL/GenBank/DDBJ whole genome shotgun (WGS) entry which is preliminary data.</text>
</comment>
<dbReference type="InterPro" id="IPR001841">
    <property type="entry name" value="Znf_RING"/>
</dbReference>
<dbReference type="GO" id="GO:0005829">
    <property type="term" value="C:cytosol"/>
    <property type="evidence" value="ECO:0007669"/>
    <property type="project" value="TreeGrafter"/>
</dbReference>
<dbReference type="Gene3D" id="2.60.200.20">
    <property type="match status" value="1"/>
</dbReference>